<reference evidence="2" key="2">
    <citation type="submission" date="2016-06" db="EMBL/GenBank/DDBJ databases">
        <title>The genome of a short-lived fish provides insights into sex chromosome evolution and the genetic control of aging.</title>
        <authorList>
            <person name="Reichwald K."/>
            <person name="Felder M."/>
            <person name="Petzold A."/>
            <person name="Koch P."/>
            <person name="Groth M."/>
            <person name="Platzer M."/>
        </authorList>
    </citation>
    <scope>NUCLEOTIDE SEQUENCE</scope>
    <source>
        <tissue evidence="2">Brain</tissue>
    </source>
</reference>
<name>A0A1A7XS26_9TELE</name>
<protein>
    <submittedName>
        <fullName evidence="2">Uncharacterized protein</fullName>
    </submittedName>
</protein>
<gene>
    <name evidence="2" type="primary">Sp-Hypp_3088</name>
</gene>
<accession>A0A1A7XS26</accession>
<evidence type="ECO:0000313" key="2">
    <source>
        <dbReference type="EMBL" id="SBP20907.1"/>
    </source>
</evidence>
<reference evidence="2" key="1">
    <citation type="submission" date="2016-05" db="EMBL/GenBank/DDBJ databases">
        <authorList>
            <person name="Lavstsen T."/>
            <person name="Jespersen J.S."/>
        </authorList>
    </citation>
    <scope>NUCLEOTIDE SEQUENCE</scope>
    <source>
        <tissue evidence="2">Brain</tissue>
    </source>
</reference>
<dbReference type="AlphaFoldDB" id="A0A1A7XS26"/>
<feature type="non-terminal residue" evidence="2">
    <location>
        <position position="1"/>
    </location>
</feature>
<sequence>IRDVWNKPRNILHVRRPTLKTQNTWMCCRVSKVKSRSETRPALMSGTRSSAKGSSTRDLL</sequence>
<feature type="region of interest" description="Disordered" evidence="1">
    <location>
        <begin position="35"/>
        <end position="60"/>
    </location>
</feature>
<feature type="compositionally biased region" description="Polar residues" evidence="1">
    <location>
        <begin position="46"/>
        <end position="60"/>
    </location>
</feature>
<dbReference type="EMBL" id="HADW01019507">
    <property type="protein sequence ID" value="SBP20907.1"/>
    <property type="molecule type" value="Transcribed_RNA"/>
</dbReference>
<organism evidence="2">
    <name type="scientific">Iconisemion striatum</name>
    <dbReference type="NCBI Taxonomy" id="60296"/>
    <lineage>
        <taxon>Eukaryota</taxon>
        <taxon>Metazoa</taxon>
        <taxon>Chordata</taxon>
        <taxon>Craniata</taxon>
        <taxon>Vertebrata</taxon>
        <taxon>Euteleostomi</taxon>
        <taxon>Actinopterygii</taxon>
        <taxon>Neopterygii</taxon>
        <taxon>Teleostei</taxon>
        <taxon>Neoteleostei</taxon>
        <taxon>Acanthomorphata</taxon>
        <taxon>Ovalentaria</taxon>
        <taxon>Atherinomorphae</taxon>
        <taxon>Cyprinodontiformes</taxon>
        <taxon>Nothobranchiidae</taxon>
        <taxon>Iconisemion</taxon>
    </lineage>
</organism>
<feature type="non-terminal residue" evidence="2">
    <location>
        <position position="60"/>
    </location>
</feature>
<proteinExistence type="predicted"/>
<evidence type="ECO:0000256" key="1">
    <source>
        <dbReference type="SAM" id="MobiDB-lite"/>
    </source>
</evidence>